<protein>
    <submittedName>
        <fullName evidence="1">Uncharacterized protein</fullName>
    </submittedName>
</protein>
<sequence>MVTLVPGSSPAELAAQIARLPTGLEFVEAFGDLRLVLVYGAPGVSSREAVRAVTASLATENGDDSCEGFAPDTALGTDRWELPVVS</sequence>
<keyword evidence="2" id="KW-1185">Reference proteome</keyword>
<name>A0A1V2HYS5_9ACTN</name>
<evidence type="ECO:0000313" key="2">
    <source>
        <dbReference type="Proteomes" id="UP000188929"/>
    </source>
</evidence>
<evidence type="ECO:0000313" key="1">
    <source>
        <dbReference type="EMBL" id="ONH21832.1"/>
    </source>
</evidence>
<dbReference type="Proteomes" id="UP000188929">
    <property type="component" value="Unassembled WGS sequence"/>
</dbReference>
<gene>
    <name evidence="1" type="ORF">BL253_37705</name>
</gene>
<accession>A0A1V2HYS5</accession>
<proteinExistence type="predicted"/>
<reference evidence="2" key="1">
    <citation type="submission" date="2016-10" db="EMBL/GenBank/DDBJ databases">
        <title>Frankia sp. NRRL B-16386 Genome sequencing.</title>
        <authorList>
            <person name="Ghodhbane-Gtari F."/>
            <person name="Swanson E."/>
            <person name="Gueddou A."/>
            <person name="Hezbri K."/>
            <person name="Ktari K."/>
            <person name="Nouioui I."/>
            <person name="Morris K."/>
            <person name="Simpson S."/>
            <person name="Abebe-Akele F."/>
            <person name="Thomas K."/>
            <person name="Gtari M."/>
            <person name="Tisa L.S."/>
        </authorList>
    </citation>
    <scope>NUCLEOTIDE SEQUENCE [LARGE SCALE GENOMIC DNA]</scope>
    <source>
        <strain evidence="2">NRRL B-16386</strain>
    </source>
</reference>
<organism evidence="1 2">
    <name type="scientific">Pseudofrankia asymbiotica</name>
    <dbReference type="NCBI Taxonomy" id="1834516"/>
    <lineage>
        <taxon>Bacteria</taxon>
        <taxon>Bacillati</taxon>
        <taxon>Actinomycetota</taxon>
        <taxon>Actinomycetes</taxon>
        <taxon>Frankiales</taxon>
        <taxon>Frankiaceae</taxon>
        <taxon>Pseudofrankia</taxon>
    </lineage>
</organism>
<dbReference type="InterPro" id="IPR023817">
    <property type="entry name" value="Frankia_40_dom"/>
</dbReference>
<dbReference type="NCBIfam" id="TIGR03917">
    <property type="entry name" value="Frankia_40_dom"/>
    <property type="match status" value="1"/>
</dbReference>
<comment type="caution">
    <text evidence="1">The sequence shown here is derived from an EMBL/GenBank/DDBJ whole genome shotgun (WGS) entry which is preliminary data.</text>
</comment>
<dbReference type="EMBL" id="MOMC01000144">
    <property type="protein sequence ID" value="ONH21832.1"/>
    <property type="molecule type" value="Genomic_DNA"/>
</dbReference>
<dbReference type="AlphaFoldDB" id="A0A1V2HYS5"/>